<feature type="signal peptide" evidence="2">
    <location>
        <begin position="1"/>
        <end position="17"/>
    </location>
</feature>
<protein>
    <submittedName>
        <fullName evidence="3">Uncharacterized protein</fullName>
    </submittedName>
</protein>
<sequence>MSFSGLFLLRLATAADGHDGGDGHHDLISDSVQGGPRLRRRSRHRRRRRRRRRDYVISMVSAAFDAVRKDDRLIAPSIRYSPPLGPISLSLSLSLAHGGRDPGICGLFFVRNAGKNSRL</sequence>
<feature type="compositionally biased region" description="Basic and acidic residues" evidence="1">
    <location>
        <begin position="18"/>
        <end position="28"/>
    </location>
</feature>
<dbReference type="Proteomes" id="UP001232148">
    <property type="component" value="Unassembled WGS sequence"/>
</dbReference>
<evidence type="ECO:0000313" key="4">
    <source>
        <dbReference type="Proteomes" id="UP001232148"/>
    </source>
</evidence>
<reference evidence="3" key="1">
    <citation type="submission" date="2021-06" db="EMBL/GenBank/DDBJ databases">
        <title>Comparative genomics, transcriptomics and evolutionary studies reveal genomic signatures of adaptation to plant cell wall in hemibiotrophic fungi.</title>
        <authorList>
            <consortium name="DOE Joint Genome Institute"/>
            <person name="Baroncelli R."/>
            <person name="Diaz J.F."/>
            <person name="Benocci T."/>
            <person name="Peng M."/>
            <person name="Battaglia E."/>
            <person name="Haridas S."/>
            <person name="Andreopoulos W."/>
            <person name="Labutti K."/>
            <person name="Pangilinan J."/>
            <person name="Floch G.L."/>
            <person name="Makela M.R."/>
            <person name="Henrissat B."/>
            <person name="Grigoriev I.V."/>
            <person name="Crouch J.A."/>
            <person name="De Vries R.P."/>
            <person name="Sukno S.A."/>
            <person name="Thon M.R."/>
        </authorList>
    </citation>
    <scope>NUCLEOTIDE SEQUENCE</scope>
    <source>
        <strain evidence="3">MAFF235873</strain>
    </source>
</reference>
<feature type="compositionally biased region" description="Basic residues" evidence="1">
    <location>
        <begin position="37"/>
        <end position="51"/>
    </location>
</feature>
<proteinExistence type="predicted"/>
<organism evidence="3 4">
    <name type="scientific">Colletotrichum zoysiae</name>
    <dbReference type="NCBI Taxonomy" id="1216348"/>
    <lineage>
        <taxon>Eukaryota</taxon>
        <taxon>Fungi</taxon>
        <taxon>Dikarya</taxon>
        <taxon>Ascomycota</taxon>
        <taxon>Pezizomycotina</taxon>
        <taxon>Sordariomycetes</taxon>
        <taxon>Hypocreomycetidae</taxon>
        <taxon>Glomerellales</taxon>
        <taxon>Glomerellaceae</taxon>
        <taxon>Colletotrichum</taxon>
        <taxon>Colletotrichum graminicola species complex</taxon>
    </lineage>
</organism>
<dbReference type="EMBL" id="MU843200">
    <property type="protein sequence ID" value="KAK2020635.1"/>
    <property type="molecule type" value="Genomic_DNA"/>
</dbReference>
<accession>A0AAD9H205</accession>
<name>A0AAD9H205_9PEZI</name>
<evidence type="ECO:0000256" key="1">
    <source>
        <dbReference type="SAM" id="MobiDB-lite"/>
    </source>
</evidence>
<evidence type="ECO:0000256" key="2">
    <source>
        <dbReference type="SAM" id="SignalP"/>
    </source>
</evidence>
<feature type="region of interest" description="Disordered" evidence="1">
    <location>
        <begin position="18"/>
        <end position="51"/>
    </location>
</feature>
<keyword evidence="4" id="KW-1185">Reference proteome</keyword>
<keyword evidence="2" id="KW-0732">Signal</keyword>
<gene>
    <name evidence="3" type="ORF">LX32DRAFT_304357</name>
</gene>
<comment type="caution">
    <text evidence="3">The sequence shown here is derived from an EMBL/GenBank/DDBJ whole genome shotgun (WGS) entry which is preliminary data.</text>
</comment>
<feature type="chain" id="PRO_5042266514" evidence="2">
    <location>
        <begin position="18"/>
        <end position="119"/>
    </location>
</feature>
<dbReference type="AlphaFoldDB" id="A0AAD9H205"/>
<evidence type="ECO:0000313" key="3">
    <source>
        <dbReference type="EMBL" id="KAK2020635.1"/>
    </source>
</evidence>